<reference evidence="2 3" key="1">
    <citation type="journal article" date="2019" name="BMC Genomics">
        <title>New insights from Opisthorchis felineus genome: update on genomics of the epidemiologically important liver flukes.</title>
        <authorList>
            <person name="Ershov N.I."/>
            <person name="Mordvinov V.A."/>
            <person name="Prokhortchouk E.B."/>
            <person name="Pakharukova M.Y."/>
            <person name="Gunbin K.V."/>
            <person name="Ustyantsev K."/>
            <person name="Genaev M.A."/>
            <person name="Blinov A.G."/>
            <person name="Mazur A."/>
            <person name="Boulygina E."/>
            <person name="Tsygankova S."/>
            <person name="Khrameeva E."/>
            <person name="Chekanov N."/>
            <person name="Fan G."/>
            <person name="Xiao A."/>
            <person name="Zhang H."/>
            <person name="Xu X."/>
            <person name="Yang H."/>
            <person name="Solovyev V."/>
            <person name="Lee S.M."/>
            <person name="Liu X."/>
            <person name="Afonnikov D.A."/>
            <person name="Skryabin K.G."/>
        </authorList>
    </citation>
    <scope>NUCLEOTIDE SEQUENCE [LARGE SCALE GENOMIC DNA]</scope>
    <source>
        <strain evidence="2">AK-0245</strain>
        <tissue evidence="2">Whole organism</tissue>
    </source>
</reference>
<dbReference type="Proteomes" id="UP000308267">
    <property type="component" value="Unassembled WGS sequence"/>
</dbReference>
<feature type="region of interest" description="Disordered" evidence="1">
    <location>
        <begin position="16"/>
        <end position="54"/>
    </location>
</feature>
<evidence type="ECO:0000256" key="1">
    <source>
        <dbReference type="SAM" id="MobiDB-lite"/>
    </source>
</evidence>
<feature type="non-terminal residue" evidence="2">
    <location>
        <position position="54"/>
    </location>
</feature>
<sequence length="54" mass="5877">GTVGGIVVLWQPDRASDQIPTNADGDHNFNMGYSNCPNTTDQSDLKAHLSEKFN</sequence>
<organism evidence="2 3">
    <name type="scientific">Opisthorchis felineus</name>
    <dbReference type="NCBI Taxonomy" id="147828"/>
    <lineage>
        <taxon>Eukaryota</taxon>
        <taxon>Metazoa</taxon>
        <taxon>Spiralia</taxon>
        <taxon>Lophotrochozoa</taxon>
        <taxon>Platyhelminthes</taxon>
        <taxon>Trematoda</taxon>
        <taxon>Digenea</taxon>
        <taxon>Opisthorchiida</taxon>
        <taxon>Opisthorchiata</taxon>
        <taxon>Opisthorchiidae</taxon>
        <taxon>Opisthorchis</taxon>
    </lineage>
</organism>
<gene>
    <name evidence="2" type="ORF">CRM22_010781</name>
</gene>
<accession>A0A4S2KLM6</accession>
<dbReference type="EMBL" id="SJOL01010773">
    <property type="protein sequence ID" value="TGZ50581.1"/>
    <property type="molecule type" value="Genomic_DNA"/>
</dbReference>
<keyword evidence="3" id="KW-1185">Reference proteome</keyword>
<feature type="non-terminal residue" evidence="2">
    <location>
        <position position="1"/>
    </location>
</feature>
<feature type="compositionally biased region" description="Polar residues" evidence="1">
    <location>
        <begin position="31"/>
        <end position="42"/>
    </location>
</feature>
<feature type="compositionally biased region" description="Basic and acidic residues" evidence="1">
    <location>
        <begin position="43"/>
        <end position="54"/>
    </location>
</feature>
<evidence type="ECO:0000313" key="2">
    <source>
        <dbReference type="EMBL" id="TGZ50581.1"/>
    </source>
</evidence>
<name>A0A4S2KLM6_OPIFE</name>
<protein>
    <submittedName>
        <fullName evidence="2">Uncharacterized protein</fullName>
    </submittedName>
</protein>
<dbReference type="AlphaFoldDB" id="A0A4S2KLM6"/>
<comment type="caution">
    <text evidence="2">The sequence shown here is derived from an EMBL/GenBank/DDBJ whole genome shotgun (WGS) entry which is preliminary data.</text>
</comment>
<evidence type="ECO:0000313" key="3">
    <source>
        <dbReference type="Proteomes" id="UP000308267"/>
    </source>
</evidence>
<proteinExistence type="predicted"/>